<dbReference type="EMBL" id="CM046389">
    <property type="protein sequence ID" value="KAI8568357.1"/>
    <property type="molecule type" value="Genomic_DNA"/>
</dbReference>
<name>A0ACC0PRI6_RHOML</name>
<reference evidence="1" key="1">
    <citation type="submission" date="2022-02" db="EMBL/GenBank/DDBJ databases">
        <title>Plant Genome Project.</title>
        <authorList>
            <person name="Zhang R.-G."/>
        </authorList>
    </citation>
    <scope>NUCLEOTIDE SEQUENCE</scope>
    <source>
        <strain evidence="1">AT1</strain>
    </source>
</reference>
<evidence type="ECO:0000313" key="1">
    <source>
        <dbReference type="EMBL" id="KAI8568357.1"/>
    </source>
</evidence>
<gene>
    <name evidence="1" type="ORF">RHMOL_Rhmol02G0191800</name>
</gene>
<keyword evidence="2" id="KW-1185">Reference proteome</keyword>
<accession>A0ACC0PRI6</accession>
<proteinExistence type="predicted"/>
<sequence length="500" mass="55692">MDYLVDGTESELSVTFPKDADVAMMNLWEDEPGAGTNLWANTEVVNIKVGNEEWTVNKTVMEAERWKPEDLWDDLVIADLTANLQDTTIGNKRKTLADLWSEESKYRQIDHLTRSGRVYQPPNLQIGESSNPAAPGPSDPFTTPVENTFRPFDPPAKEPSRLEKNPEGMIKRQLEQTQAKMSVWNVLVHSTRHHEGLIQVLSQLKVPSAIIPDELVALIKTIPIKHAITFTDRDLPTEGTDHNRPLHITLKCHGKSVPVILVNNGSVINGLAAPTRHHGCALHTPSENPIRTETGMLIIHGNSGIHAHIEDNAPLLEIQHGEEDIALGGFSPDTSGSVYSVRIDEDFVVGNVAIKIMKKMSYMPGLGLGKNLQGPAKFKAQGTLVRTTGLGYSPSSSGKVKMGNRLEDYFVKEEAKQIYQGQPEPFWDKETNTFLLGFEIFANDVWPESEEEFEVVEEQKEPADWIEIFAMDSLATLFREDEPMGTAMEAEVLIMEQDTP</sequence>
<dbReference type="Proteomes" id="UP001062846">
    <property type="component" value="Chromosome 2"/>
</dbReference>
<comment type="caution">
    <text evidence="1">The sequence shown here is derived from an EMBL/GenBank/DDBJ whole genome shotgun (WGS) entry which is preliminary data.</text>
</comment>
<protein>
    <submittedName>
        <fullName evidence="1">Uncharacterized protein</fullName>
    </submittedName>
</protein>
<evidence type="ECO:0000313" key="2">
    <source>
        <dbReference type="Proteomes" id="UP001062846"/>
    </source>
</evidence>
<organism evidence="1 2">
    <name type="scientific">Rhododendron molle</name>
    <name type="common">Chinese azalea</name>
    <name type="synonym">Azalea mollis</name>
    <dbReference type="NCBI Taxonomy" id="49168"/>
    <lineage>
        <taxon>Eukaryota</taxon>
        <taxon>Viridiplantae</taxon>
        <taxon>Streptophyta</taxon>
        <taxon>Embryophyta</taxon>
        <taxon>Tracheophyta</taxon>
        <taxon>Spermatophyta</taxon>
        <taxon>Magnoliopsida</taxon>
        <taxon>eudicotyledons</taxon>
        <taxon>Gunneridae</taxon>
        <taxon>Pentapetalae</taxon>
        <taxon>asterids</taxon>
        <taxon>Ericales</taxon>
        <taxon>Ericaceae</taxon>
        <taxon>Ericoideae</taxon>
        <taxon>Rhodoreae</taxon>
        <taxon>Rhododendron</taxon>
    </lineage>
</organism>